<dbReference type="Proteomes" id="UP000572051">
    <property type="component" value="Unassembled WGS sequence"/>
</dbReference>
<organism evidence="10 11">
    <name type="scientific">Nocardiopsis aegyptia</name>
    <dbReference type="NCBI Taxonomy" id="220378"/>
    <lineage>
        <taxon>Bacteria</taxon>
        <taxon>Bacillati</taxon>
        <taxon>Actinomycetota</taxon>
        <taxon>Actinomycetes</taxon>
        <taxon>Streptosporangiales</taxon>
        <taxon>Nocardiopsidaceae</taxon>
        <taxon>Nocardiopsis</taxon>
    </lineage>
</organism>
<dbReference type="EMBL" id="JACCFS010000001">
    <property type="protein sequence ID" value="NYJ35481.1"/>
    <property type="molecule type" value="Genomic_DNA"/>
</dbReference>
<evidence type="ECO:0000256" key="6">
    <source>
        <dbReference type="ARBA" id="ARBA00023136"/>
    </source>
</evidence>
<keyword evidence="4 8" id="KW-0812">Transmembrane</keyword>
<comment type="caution">
    <text evidence="10">The sequence shown here is derived from an EMBL/GenBank/DDBJ whole genome shotgun (WGS) entry which is preliminary data.</text>
</comment>
<comment type="subcellular location">
    <subcellularLocation>
        <location evidence="1">Cell membrane</location>
        <topology evidence="1">Multi-pass membrane protein</topology>
    </subcellularLocation>
</comment>
<feature type="compositionally biased region" description="Polar residues" evidence="7">
    <location>
        <begin position="1"/>
        <end position="10"/>
    </location>
</feature>
<evidence type="ECO:0000256" key="1">
    <source>
        <dbReference type="ARBA" id="ARBA00004651"/>
    </source>
</evidence>
<evidence type="ECO:0000256" key="2">
    <source>
        <dbReference type="ARBA" id="ARBA00010792"/>
    </source>
</evidence>
<accession>A0A7Z0EPU0</accession>
<feature type="transmembrane region" description="Helical" evidence="8">
    <location>
        <begin position="101"/>
        <end position="120"/>
    </location>
</feature>
<feature type="compositionally biased region" description="Basic and acidic residues" evidence="7">
    <location>
        <begin position="39"/>
        <end position="50"/>
    </location>
</feature>
<feature type="region of interest" description="Disordered" evidence="7">
    <location>
        <begin position="276"/>
        <end position="324"/>
    </location>
</feature>
<evidence type="ECO:0000259" key="9">
    <source>
        <dbReference type="Pfam" id="PF09335"/>
    </source>
</evidence>
<proteinExistence type="inferred from homology"/>
<reference evidence="10 11" key="1">
    <citation type="submission" date="2020-07" db="EMBL/GenBank/DDBJ databases">
        <title>Sequencing the genomes of 1000 actinobacteria strains.</title>
        <authorList>
            <person name="Klenk H.-P."/>
        </authorList>
    </citation>
    <scope>NUCLEOTIDE SEQUENCE [LARGE SCALE GENOMIC DNA]</scope>
    <source>
        <strain evidence="10 11">DSM 44442</strain>
    </source>
</reference>
<evidence type="ECO:0000256" key="5">
    <source>
        <dbReference type="ARBA" id="ARBA00022989"/>
    </source>
</evidence>
<evidence type="ECO:0000313" key="11">
    <source>
        <dbReference type="Proteomes" id="UP000572051"/>
    </source>
</evidence>
<dbReference type="GO" id="GO:0005886">
    <property type="term" value="C:plasma membrane"/>
    <property type="evidence" value="ECO:0007669"/>
    <property type="project" value="UniProtKB-SubCell"/>
</dbReference>
<evidence type="ECO:0000256" key="3">
    <source>
        <dbReference type="ARBA" id="ARBA00022475"/>
    </source>
</evidence>
<evidence type="ECO:0000256" key="4">
    <source>
        <dbReference type="ARBA" id="ARBA00022692"/>
    </source>
</evidence>
<gene>
    <name evidence="10" type="ORF">HNR10_003362</name>
</gene>
<dbReference type="RefSeq" id="WP_179824650.1">
    <property type="nucleotide sequence ID" value="NZ_JACCFS010000001.1"/>
</dbReference>
<feature type="region of interest" description="Disordered" evidence="7">
    <location>
        <begin position="1"/>
        <end position="50"/>
    </location>
</feature>
<feature type="domain" description="VTT" evidence="9">
    <location>
        <begin position="120"/>
        <end position="232"/>
    </location>
</feature>
<dbReference type="AlphaFoldDB" id="A0A7Z0EPU0"/>
<keyword evidence="6 8" id="KW-0472">Membrane</keyword>
<name>A0A7Z0EPU0_9ACTN</name>
<protein>
    <submittedName>
        <fullName evidence="10">Membrane protein DedA with SNARE-associated domain</fullName>
    </submittedName>
</protein>
<keyword evidence="3" id="KW-1003">Cell membrane</keyword>
<feature type="compositionally biased region" description="Low complexity" evidence="7">
    <location>
        <begin position="11"/>
        <end position="35"/>
    </location>
</feature>
<feature type="transmembrane region" description="Helical" evidence="8">
    <location>
        <begin position="179"/>
        <end position="201"/>
    </location>
</feature>
<comment type="similarity">
    <text evidence="2">Belongs to the DedA family.</text>
</comment>
<dbReference type="PANTHER" id="PTHR42709:SF6">
    <property type="entry name" value="UNDECAPRENYL PHOSPHATE TRANSPORTER A"/>
    <property type="match status" value="1"/>
</dbReference>
<evidence type="ECO:0000256" key="8">
    <source>
        <dbReference type="SAM" id="Phobius"/>
    </source>
</evidence>
<feature type="transmembrane region" description="Helical" evidence="8">
    <location>
        <begin position="73"/>
        <end position="95"/>
    </location>
</feature>
<dbReference type="PANTHER" id="PTHR42709">
    <property type="entry name" value="ALKALINE PHOSPHATASE LIKE PROTEIN"/>
    <property type="match status" value="1"/>
</dbReference>
<keyword evidence="11" id="KW-1185">Reference proteome</keyword>
<feature type="transmembrane region" description="Helical" evidence="8">
    <location>
        <begin position="248"/>
        <end position="266"/>
    </location>
</feature>
<keyword evidence="5 8" id="KW-1133">Transmembrane helix</keyword>
<dbReference type="InterPro" id="IPR051311">
    <property type="entry name" value="DedA_domain"/>
</dbReference>
<feature type="transmembrane region" description="Helical" evidence="8">
    <location>
        <begin position="127"/>
        <end position="148"/>
    </location>
</feature>
<feature type="transmembrane region" description="Helical" evidence="8">
    <location>
        <begin position="213"/>
        <end position="233"/>
    </location>
</feature>
<dbReference type="Pfam" id="PF09335">
    <property type="entry name" value="VTT_dom"/>
    <property type="match status" value="1"/>
</dbReference>
<evidence type="ECO:0000313" key="10">
    <source>
        <dbReference type="EMBL" id="NYJ35481.1"/>
    </source>
</evidence>
<evidence type="ECO:0000256" key="7">
    <source>
        <dbReference type="SAM" id="MobiDB-lite"/>
    </source>
</evidence>
<sequence>MTTQPHSTSTGPGDTDGAAPEAAEASGAAPDADGPLTPEEERRREKERKEEEARAALRAIKPWEGKATRQDKALLAAFIVIPAFFLALTPLKPLLIADHPVGLAVVTGSNAAIGAASAFARIGEIPLWLVLVAGVFGKIKVDWLFWWLGRRWGRGIVNLITPSERARRLADRVREANPWWIRFAVLVSYVPGVPAALFLVVAGWTGMRLRTFMLLDACGALLMTGVVAAAGYASGQAGVDIILTVDRYALWITLALIFAMAFAPVIRQNLRAKADERARAKNAENPAEDAEPEAASPEDGTPDANGAADATNPNEVKAAAGDAS</sequence>
<dbReference type="InterPro" id="IPR032816">
    <property type="entry name" value="VTT_dom"/>
</dbReference>